<proteinExistence type="inferred from homology"/>
<dbReference type="RefSeq" id="WP_123667979.1">
    <property type="nucleotide sequence ID" value="NZ_RJKE01000001.1"/>
</dbReference>
<dbReference type="Gene3D" id="3.40.50.1820">
    <property type="entry name" value="alpha/beta hydrolase"/>
    <property type="match status" value="1"/>
</dbReference>
<evidence type="ECO:0000313" key="5">
    <source>
        <dbReference type="Proteomes" id="UP000272400"/>
    </source>
</evidence>
<name>A0A3N1D5F8_9ACTN</name>
<gene>
    <name evidence="4" type="ORF">EDD29_6462</name>
</gene>
<protein>
    <submittedName>
        <fullName evidence="4">Acetyl esterase/lipase</fullName>
    </submittedName>
</protein>
<evidence type="ECO:0000256" key="1">
    <source>
        <dbReference type="ARBA" id="ARBA00010515"/>
    </source>
</evidence>
<sequence length="327" mass="34621">MDRVTLLIERHAQASLRARAVNASARAVSTRLLARVPVGPIDFKRAAAIDRLAGKVPPPRGTRVDRVELDGFGAEWVHGRGVGRDRSKVILYFHGGGWISCGLNTHRRMVARLSEAAGIPALSVDYRMLPDVTFAEEALDCLSAYTWLLDQGVAPENVVFSGDSAGGYMTFATALLAREAGLPLPAALIALSPMLDMDLTAKAAHPAAALDAFSVMPLLDVFVTEILGGLDPHDPTVSPINADLTGLPPSYICCSSSEVLVSDAEVMARRLADAGVPATLQTWAGQLHVFPMFGGLLPESKAAIATYGGWVREALARTVADAEEAAS</sequence>
<evidence type="ECO:0000259" key="3">
    <source>
        <dbReference type="Pfam" id="PF07859"/>
    </source>
</evidence>
<dbReference type="GO" id="GO:0004806">
    <property type="term" value="F:triacylglycerol lipase activity"/>
    <property type="evidence" value="ECO:0007669"/>
    <property type="project" value="TreeGrafter"/>
</dbReference>
<dbReference type="PANTHER" id="PTHR48081:SF30">
    <property type="entry name" value="ACETYL-HYDROLASE LIPR-RELATED"/>
    <property type="match status" value="1"/>
</dbReference>
<feature type="domain" description="Alpha/beta hydrolase fold-3" evidence="3">
    <location>
        <begin position="90"/>
        <end position="291"/>
    </location>
</feature>
<evidence type="ECO:0000256" key="2">
    <source>
        <dbReference type="ARBA" id="ARBA00022801"/>
    </source>
</evidence>
<keyword evidence="5" id="KW-1185">Reference proteome</keyword>
<dbReference type="InterPro" id="IPR013094">
    <property type="entry name" value="AB_hydrolase_3"/>
</dbReference>
<dbReference type="EMBL" id="RJKE01000001">
    <property type="protein sequence ID" value="ROO88783.1"/>
    <property type="molecule type" value="Genomic_DNA"/>
</dbReference>
<organism evidence="4 5">
    <name type="scientific">Actinocorallia herbida</name>
    <dbReference type="NCBI Taxonomy" id="58109"/>
    <lineage>
        <taxon>Bacteria</taxon>
        <taxon>Bacillati</taxon>
        <taxon>Actinomycetota</taxon>
        <taxon>Actinomycetes</taxon>
        <taxon>Streptosporangiales</taxon>
        <taxon>Thermomonosporaceae</taxon>
        <taxon>Actinocorallia</taxon>
    </lineage>
</organism>
<dbReference type="AlphaFoldDB" id="A0A3N1D5F8"/>
<reference evidence="4 5" key="1">
    <citation type="submission" date="2018-11" db="EMBL/GenBank/DDBJ databases">
        <title>Sequencing the genomes of 1000 actinobacteria strains.</title>
        <authorList>
            <person name="Klenk H.-P."/>
        </authorList>
    </citation>
    <scope>NUCLEOTIDE SEQUENCE [LARGE SCALE GENOMIC DNA]</scope>
    <source>
        <strain evidence="4 5">DSM 44254</strain>
    </source>
</reference>
<evidence type="ECO:0000313" key="4">
    <source>
        <dbReference type="EMBL" id="ROO88783.1"/>
    </source>
</evidence>
<keyword evidence="2" id="KW-0378">Hydrolase</keyword>
<dbReference type="SUPFAM" id="SSF53474">
    <property type="entry name" value="alpha/beta-Hydrolases"/>
    <property type="match status" value="1"/>
</dbReference>
<dbReference type="Proteomes" id="UP000272400">
    <property type="component" value="Unassembled WGS sequence"/>
</dbReference>
<dbReference type="Pfam" id="PF07859">
    <property type="entry name" value="Abhydrolase_3"/>
    <property type="match status" value="1"/>
</dbReference>
<dbReference type="OrthoDB" id="128186at2"/>
<dbReference type="InterPro" id="IPR029058">
    <property type="entry name" value="AB_hydrolase_fold"/>
</dbReference>
<comment type="similarity">
    <text evidence="1">Belongs to the 'GDXG' lipolytic enzyme family.</text>
</comment>
<accession>A0A3N1D5F8</accession>
<dbReference type="PANTHER" id="PTHR48081">
    <property type="entry name" value="AB HYDROLASE SUPERFAMILY PROTEIN C4A8.06C"/>
    <property type="match status" value="1"/>
</dbReference>
<dbReference type="InterPro" id="IPR050300">
    <property type="entry name" value="GDXG_lipolytic_enzyme"/>
</dbReference>
<comment type="caution">
    <text evidence="4">The sequence shown here is derived from an EMBL/GenBank/DDBJ whole genome shotgun (WGS) entry which is preliminary data.</text>
</comment>